<dbReference type="AlphaFoldDB" id="A0A3G5BS15"/>
<evidence type="ECO:0000256" key="6">
    <source>
        <dbReference type="ARBA" id="ARBA00023136"/>
    </source>
</evidence>
<dbReference type="InterPro" id="IPR050794">
    <property type="entry name" value="CPA2_transporter"/>
</dbReference>
<dbReference type="Pfam" id="PF00999">
    <property type="entry name" value="Na_H_Exchanger"/>
    <property type="match status" value="1"/>
</dbReference>
<feature type="compositionally biased region" description="Polar residues" evidence="7">
    <location>
        <begin position="407"/>
        <end position="416"/>
    </location>
</feature>
<feature type="transmembrane region" description="Helical" evidence="8">
    <location>
        <begin position="210"/>
        <end position="228"/>
    </location>
</feature>
<comment type="subcellular location">
    <subcellularLocation>
        <location evidence="1">Membrane</location>
        <topology evidence="1">Multi-pass membrane protein</topology>
    </subcellularLocation>
</comment>
<feature type="transmembrane region" description="Helical" evidence="8">
    <location>
        <begin position="240"/>
        <end position="256"/>
    </location>
</feature>
<feature type="transmembrane region" description="Helical" evidence="8">
    <location>
        <begin position="146"/>
        <end position="167"/>
    </location>
</feature>
<reference evidence="11 12" key="2">
    <citation type="submission" date="2021-01" db="EMBL/GenBank/DDBJ databases">
        <title>Whole genome shotgun sequence of Actinoplanes deccanensis NBRC 13994.</title>
        <authorList>
            <person name="Komaki H."/>
            <person name="Tamura T."/>
        </authorList>
    </citation>
    <scope>NUCLEOTIDE SEQUENCE [LARGE SCALE GENOMIC DNA]</scope>
    <source>
        <strain evidence="11 12">NBRC 13994</strain>
    </source>
</reference>
<feature type="transmembrane region" description="Helical" evidence="8">
    <location>
        <begin position="105"/>
        <end position="126"/>
    </location>
</feature>
<feature type="transmembrane region" description="Helical" evidence="8">
    <location>
        <begin position="74"/>
        <end position="93"/>
    </location>
</feature>
<reference evidence="10" key="1">
    <citation type="submission" date="2018-02" db="EMBL/GenBank/DDBJ databases">
        <authorList>
            <person name="Yu P."/>
            <person name="Li Y.-P."/>
        </authorList>
    </citation>
    <scope>NUCLEOTIDE SEQUENCE</scope>
    <source>
        <strain evidence="10">ATCC 21983</strain>
    </source>
</reference>
<feature type="transmembrane region" description="Helical" evidence="8">
    <location>
        <begin position="325"/>
        <end position="347"/>
    </location>
</feature>
<evidence type="ECO:0000256" key="7">
    <source>
        <dbReference type="SAM" id="MobiDB-lite"/>
    </source>
</evidence>
<protein>
    <submittedName>
        <fullName evidence="10">Membrane antiporter</fullName>
    </submittedName>
</protein>
<feature type="region of interest" description="Disordered" evidence="7">
    <location>
        <begin position="406"/>
        <end position="443"/>
    </location>
</feature>
<dbReference type="GO" id="GO:0015297">
    <property type="term" value="F:antiporter activity"/>
    <property type="evidence" value="ECO:0007669"/>
    <property type="project" value="InterPro"/>
</dbReference>
<dbReference type="EMBL" id="BOMI01000186">
    <property type="protein sequence ID" value="GID80089.1"/>
    <property type="molecule type" value="Genomic_DNA"/>
</dbReference>
<evidence type="ECO:0000256" key="8">
    <source>
        <dbReference type="SAM" id="Phobius"/>
    </source>
</evidence>
<gene>
    <name evidence="10" type="primary">fadT2</name>
    <name evidence="11" type="ORF">Ade02nite_87300</name>
</gene>
<evidence type="ECO:0000256" key="5">
    <source>
        <dbReference type="ARBA" id="ARBA00023065"/>
    </source>
</evidence>
<dbReference type="Gene3D" id="1.20.1530.20">
    <property type="match status" value="1"/>
</dbReference>
<evidence type="ECO:0000313" key="12">
    <source>
        <dbReference type="Proteomes" id="UP000609879"/>
    </source>
</evidence>
<feature type="transmembrane region" description="Helical" evidence="8">
    <location>
        <begin position="45"/>
        <end position="68"/>
    </location>
</feature>
<evidence type="ECO:0000313" key="11">
    <source>
        <dbReference type="EMBL" id="GID80089.1"/>
    </source>
</evidence>
<dbReference type="GO" id="GO:1902600">
    <property type="term" value="P:proton transmembrane transport"/>
    <property type="evidence" value="ECO:0007669"/>
    <property type="project" value="InterPro"/>
</dbReference>
<dbReference type="RefSeq" id="WP_203777073.1">
    <property type="nucleotide sequence ID" value="NZ_BAAABO010000024.1"/>
</dbReference>
<dbReference type="PANTHER" id="PTHR32468">
    <property type="entry name" value="CATION/H + ANTIPORTER"/>
    <property type="match status" value="1"/>
</dbReference>
<feature type="transmembrane region" description="Helical" evidence="8">
    <location>
        <begin position="386"/>
        <end position="404"/>
    </location>
</feature>
<sequence>MGSPASHSELLIATVLLDIALVLVAGTLLGRWVRRLRQPAVIGEILAGVALGPSLLGLLPGNPTAWLFPAEARPFLSTVAQIGLALFMFLIGWEFNPAQLRSHRGTAAAVSIGSIAVSFGLGVALATLLYHRHDTVGADRVGFTEFALFLGVAMSITAFPVLARILAERRLTGTRVGSIALISAAIDDVLAWCLLAVVTAIVTASGPFDLIRMLILLAVFLVVLRTVVRPFLVFLTRRHATTYLLVAVVALVFLAAYVTTWIGLHAIFGAFCVGLVMPRDPAPELGERVRRPLEHVSVVLLPVFFIVTGLGVDIGGLTGANLLELAAIVLIATCGKLIGAIVPAVSFGMSWRDAGTLGILVNTRGLTELVVLSVGLQLGVLDGQMFTMMVLMALITTALAGPLIRSGRTQSTSPTDQDPAAHSSGHSVPSMRTGRTTTPPWSR</sequence>
<feature type="transmembrane region" description="Helical" evidence="8">
    <location>
        <begin position="298"/>
        <end position="319"/>
    </location>
</feature>
<accession>A0A3G5BS15</accession>
<organism evidence="10">
    <name type="scientific">Paractinoplanes deccanensis</name>
    <dbReference type="NCBI Taxonomy" id="113561"/>
    <lineage>
        <taxon>Bacteria</taxon>
        <taxon>Bacillati</taxon>
        <taxon>Actinomycetota</taxon>
        <taxon>Actinomycetes</taxon>
        <taxon>Micromonosporales</taxon>
        <taxon>Micromonosporaceae</taxon>
        <taxon>Paractinoplanes</taxon>
    </lineage>
</organism>
<dbReference type="PANTHER" id="PTHR32468:SF0">
    <property type="entry name" value="K(+)_H(+) ANTIPORTER 1"/>
    <property type="match status" value="1"/>
</dbReference>
<evidence type="ECO:0000256" key="3">
    <source>
        <dbReference type="ARBA" id="ARBA00022692"/>
    </source>
</evidence>
<evidence type="ECO:0000259" key="9">
    <source>
        <dbReference type="Pfam" id="PF00999"/>
    </source>
</evidence>
<keyword evidence="6 8" id="KW-0472">Membrane</keyword>
<keyword evidence="4 8" id="KW-1133">Transmembrane helix</keyword>
<keyword evidence="2" id="KW-0813">Transport</keyword>
<evidence type="ECO:0000256" key="2">
    <source>
        <dbReference type="ARBA" id="ARBA00022448"/>
    </source>
</evidence>
<proteinExistence type="predicted"/>
<keyword evidence="3 8" id="KW-0812">Transmembrane</keyword>
<keyword evidence="5" id="KW-0406">Ion transport</keyword>
<name>A0A3G5BS15_9ACTN</name>
<dbReference type="InterPro" id="IPR006153">
    <property type="entry name" value="Cation/H_exchanger_TM"/>
</dbReference>
<dbReference type="Proteomes" id="UP000609879">
    <property type="component" value="Unassembled WGS sequence"/>
</dbReference>
<evidence type="ECO:0000256" key="4">
    <source>
        <dbReference type="ARBA" id="ARBA00022989"/>
    </source>
</evidence>
<dbReference type="InterPro" id="IPR038770">
    <property type="entry name" value="Na+/solute_symporter_sf"/>
</dbReference>
<feature type="domain" description="Cation/H+ exchanger transmembrane" evidence="9">
    <location>
        <begin position="26"/>
        <end position="404"/>
    </location>
</feature>
<evidence type="ECO:0000256" key="1">
    <source>
        <dbReference type="ARBA" id="ARBA00004141"/>
    </source>
</evidence>
<dbReference type="GO" id="GO:0016020">
    <property type="term" value="C:membrane"/>
    <property type="evidence" value="ECO:0007669"/>
    <property type="project" value="UniProtKB-SubCell"/>
</dbReference>
<feature type="transmembrane region" description="Helical" evidence="8">
    <location>
        <begin position="179"/>
        <end position="204"/>
    </location>
</feature>
<keyword evidence="12" id="KW-1185">Reference proteome</keyword>
<feature type="compositionally biased region" description="Polar residues" evidence="7">
    <location>
        <begin position="433"/>
        <end position="443"/>
    </location>
</feature>
<dbReference type="EMBL" id="MG972807">
    <property type="protein sequence ID" value="AYW03287.1"/>
    <property type="molecule type" value="Genomic_DNA"/>
</dbReference>
<evidence type="ECO:0000313" key="10">
    <source>
        <dbReference type="EMBL" id="AYW03287.1"/>
    </source>
</evidence>
<feature type="transmembrane region" description="Helical" evidence="8">
    <location>
        <begin position="12"/>
        <end position="33"/>
    </location>
</feature>